<sequence length="293" mass="31342">MDSGTISSAHQFPRDVIPKQYSEITPLRRTLTVPSLDPTAPPLSNGTWIWSTSDAAYDAVPGSVGFRKTFTSPVGRIAQSATILITVDNQFTMYANEAYIGASQDWTNVQQLKTNLNATANTFTVIARNWAALNHDTNTWTDPSSAGVIAAIRIEYADGSSDVVGTDTSWLSGDFTTVSEFMSMPDSALFPTYNIGTMGMQPWGPLPSSTLSPSATSGTNPSSTPGALASGGHRRHIALIVGPVMGVLALIAIIIWWLLRNIRRDSRPAPGSPDHRDKDSGSNRSNSSATVIN</sequence>
<comment type="caution">
    <text evidence="3">The sequence shown here is derived from an EMBL/GenBank/DDBJ whole genome shotgun (WGS) entry which is preliminary data.</text>
</comment>
<dbReference type="Gene3D" id="2.60.120.260">
    <property type="entry name" value="Galactose-binding domain-like"/>
    <property type="match status" value="1"/>
</dbReference>
<protein>
    <submittedName>
        <fullName evidence="3">Uncharacterized protein</fullName>
    </submittedName>
</protein>
<dbReference type="AlphaFoldDB" id="A0AAD7GQ65"/>
<feature type="compositionally biased region" description="Basic and acidic residues" evidence="1">
    <location>
        <begin position="267"/>
        <end position="281"/>
    </location>
</feature>
<organism evidence="3 4">
    <name type="scientific">Mycena rosella</name>
    <name type="common">Pink bonnet</name>
    <name type="synonym">Agaricus rosellus</name>
    <dbReference type="NCBI Taxonomy" id="1033263"/>
    <lineage>
        <taxon>Eukaryota</taxon>
        <taxon>Fungi</taxon>
        <taxon>Dikarya</taxon>
        <taxon>Basidiomycota</taxon>
        <taxon>Agaricomycotina</taxon>
        <taxon>Agaricomycetes</taxon>
        <taxon>Agaricomycetidae</taxon>
        <taxon>Agaricales</taxon>
        <taxon>Marasmiineae</taxon>
        <taxon>Mycenaceae</taxon>
        <taxon>Mycena</taxon>
    </lineage>
</organism>
<dbReference type="EMBL" id="JARKIE010000014">
    <property type="protein sequence ID" value="KAJ7702647.1"/>
    <property type="molecule type" value="Genomic_DNA"/>
</dbReference>
<proteinExistence type="predicted"/>
<keyword evidence="2" id="KW-0812">Transmembrane</keyword>
<feature type="transmembrane region" description="Helical" evidence="2">
    <location>
        <begin position="237"/>
        <end position="259"/>
    </location>
</feature>
<feature type="region of interest" description="Disordered" evidence="1">
    <location>
        <begin position="204"/>
        <end position="228"/>
    </location>
</feature>
<evidence type="ECO:0000256" key="2">
    <source>
        <dbReference type="SAM" id="Phobius"/>
    </source>
</evidence>
<keyword evidence="2" id="KW-1133">Transmembrane helix</keyword>
<name>A0AAD7GQ65_MYCRO</name>
<dbReference type="Proteomes" id="UP001221757">
    <property type="component" value="Unassembled WGS sequence"/>
</dbReference>
<keyword evidence="4" id="KW-1185">Reference proteome</keyword>
<reference evidence="3" key="1">
    <citation type="submission" date="2023-03" db="EMBL/GenBank/DDBJ databases">
        <title>Massive genome expansion in bonnet fungi (Mycena s.s.) driven by repeated elements and novel gene families across ecological guilds.</title>
        <authorList>
            <consortium name="Lawrence Berkeley National Laboratory"/>
            <person name="Harder C.B."/>
            <person name="Miyauchi S."/>
            <person name="Viragh M."/>
            <person name="Kuo A."/>
            <person name="Thoen E."/>
            <person name="Andreopoulos B."/>
            <person name="Lu D."/>
            <person name="Skrede I."/>
            <person name="Drula E."/>
            <person name="Henrissat B."/>
            <person name="Morin E."/>
            <person name="Kohler A."/>
            <person name="Barry K."/>
            <person name="LaButti K."/>
            <person name="Morin E."/>
            <person name="Salamov A."/>
            <person name="Lipzen A."/>
            <person name="Mereny Z."/>
            <person name="Hegedus B."/>
            <person name="Baldrian P."/>
            <person name="Stursova M."/>
            <person name="Weitz H."/>
            <person name="Taylor A."/>
            <person name="Grigoriev I.V."/>
            <person name="Nagy L.G."/>
            <person name="Martin F."/>
            <person name="Kauserud H."/>
        </authorList>
    </citation>
    <scope>NUCLEOTIDE SEQUENCE</scope>
    <source>
        <strain evidence="3">CBHHK067</strain>
    </source>
</reference>
<keyword evidence="2" id="KW-0472">Membrane</keyword>
<feature type="compositionally biased region" description="Low complexity" evidence="1">
    <location>
        <begin position="206"/>
        <end position="219"/>
    </location>
</feature>
<gene>
    <name evidence="3" type="ORF">B0H17DRAFT_1237081</name>
</gene>
<feature type="compositionally biased region" description="Polar residues" evidence="1">
    <location>
        <begin position="282"/>
        <end position="293"/>
    </location>
</feature>
<evidence type="ECO:0000313" key="4">
    <source>
        <dbReference type="Proteomes" id="UP001221757"/>
    </source>
</evidence>
<evidence type="ECO:0000256" key="1">
    <source>
        <dbReference type="SAM" id="MobiDB-lite"/>
    </source>
</evidence>
<feature type="region of interest" description="Disordered" evidence="1">
    <location>
        <begin position="267"/>
        <end position="293"/>
    </location>
</feature>
<evidence type="ECO:0000313" key="3">
    <source>
        <dbReference type="EMBL" id="KAJ7702647.1"/>
    </source>
</evidence>
<accession>A0AAD7GQ65</accession>